<evidence type="ECO:0000256" key="5">
    <source>
        <dbReference type="ARBA" id="ARBA00023136"/>
    </source>
</evidence>
<dbReference type="PANTHER" id="PTHR11384:SF67">
    <property type="entry name" value="ATP-BINDING CASSETTE SUB-FAMILY D MEMBER 1"/>
    <property type="match status" value="1"/>
</dbReference>
<dbReference type="Proteomes" id="UP001515480">
    <property type="component" value="Unassembled WGS sequence"/>
</dbReference>
<dbReference type="GO" id="GO:0005324">
    <property type="term" value="F:long-chain fatty acid transmembrane transporter activity"/>
    <property type="evidence" value="ECO:0007669"/>
    <property type="project" value="TreeGrafter"/>
</dbReference>
<feature type="transmembrane region" description="Helical" evidence="6">
    <location>
        <begin position="20"/>
        <end position="39"/>
    </location>
</feature>
<evidence type="ECO:0000256" key="6">
    <source>
        <dbReference type="SAM" id="Phobius"/>
    </source>
</evidence>
<dbReference type="InterPro" id="IPR027417">
    <property type="entry name" value="P-loop_NTPase"/>
</dbReference>
<accession>A0AB34JHY1</accession>
<keyword evidence="2" id="KW-0813">Transport</keyword>
<dbReference type="GO" id="GO:0015910">
    <property type="term" value="P:long-chain fatty acid import into peroxisome"/>
    <property type="evidence" value="ECO:0007669"/>
    <property type="project" value="TreeGrafter"/>
</dbReference>
<evidence type="ECO:0000259" key="7">
    <source>
        <dbReference type="PROSITE" id="PS50893"/>
    </source>
</evidence>
<proteinExistence type="inferred from homology"/>
<keyword evidence="9" id="KW-1185">Reference proteome</keyword>
<dbReference type="PANTHER" id="PTHR11384">
    <property type="entry name" value="ATP-BINDING CASSETTE, SUB-FAMILY D MEMBER"/>
    <property type="match status" value="1"/>
</dbReference>
<dbReference type="Pfam" id="PF06472">
    <property type="entry name" value="ABC_membrane_2"/>
    <property type="match status" value="1"/>
</dbReference>
<dbReference type="GO" id="GO:0005524">
    <property type="term" value="F:ATP binding"/>
    <property type="evidence" value="ECO:0007669"/>
    <property type="project" value="InterPro"/>
</dbReference>
<dbReference type="Pfam" id="PF00005">
    <property type="entry name" value="ABC_tran"/>
    <property type="match status" value="1"/>
</dbReference>
<comment type="caution">
    <text evidence="8">The sequence shown here is derived from an EMBL/GenBank/DDBJ whole genome shotgun (WGS) entry which is preliminary data.</text>
</comment>
<dbReference type="SUPFAM" id="SSF52540">
    <property type="entry name" value="P-loop containing nucleoside triphosphate hydrolases"/>
    <property type="match status" value="1"/>
</dbReference>
<keyword evidence="3 6" id="KW-0812">Transmembrane</keyword>
<protein>
    <recommendedName>
        <fullName evidence="7">ABC transporter domain-containing protein</fullName>
    </recommendedName>
</protein>
<dbReference type="GO" id="GO:0016887">
    <property type="term" value="F:ATP hydrolysis activity"/>
    <property type="evidence" value="ECO:0007669"/>
    <property type="project" value="InterPro"/>
</dbReference>
<dbReference type="InterPro" id="IPR017871">
    <property type="entry name" value="ABC_transporter-like_CS"/>
</dbReference>
<dbReference type="PROSITE" id="PS00211">
    <property type="entry name" value="ABC_TRANSPORTER_1"/>
    <property type="match status" value="1"/>
</dbReference>
<evidence type="ECO:0000256" key="2">
    <source>
        <dbReference type="ARBA" id="ARBA00022448"/>
    </source>
</evidence>
<evidence type="ECO:0000256" key="3">
    <source>
        <dbReference type="ARBA" id="ARBA00022692"/>
    </source>
</evidence>
<dbReference type="GO" id="GO:0140359">
    <property type="term" value="F:ABC-type transporter activity"/>
    <property type="evidence" value="ECO:0007669"/>
    <property type="project" value="InterPro"/>
</dbReference>
<dbReference type="InterPro" id="IPR050835">
    <property type="entry name" value="ABC_transporter_sub-D"/>
</dbReference>
<comment type="similarity">
    <text evidence="1">Belongs to the ABC transporter superfamily. ABCD family. Peroxisomal fatty acyl CoA transporter (TC 3.A.1.203) subfamily.</text>
</comment>
<evidence type="ECO:0000313" key="9">
    <source>
        <dbReference type="Proteomes" id="UP001515480"/>
    </source>
</evidence>
<evidence type="ECO:0000256" key="1">
    <source>
        <dbReference type="ARBA" id="ARBA00008575"/>
    </source>
</evidence>
<reference evidence="8 9" key="1">
    <citation type="journal article" date="2024" name="Science">
        <title>Giant polyketide synthase enzymes in the biosynthesis of giant marine polyether toxins.</title>
        <authorList>
            <person name="Fallon T.R."/>
            <person name="Shende V.V."/>
            <person name="Wierzbicki I.H."/>
            <person name="Pendleton A.L."/>
            <person name="Watervoot N.F."/>
            <person name="Auber R.P."/>
            <person name="Gonzalez D.J."/>
            <person name="Wisecaver J.H."/>
            <person name="Moore B.S."/>
        </authorList>
    </citation>
    <scope>NUCLEOTIDE SEQUENCE [LARGE SCALE GENOMIC DNA]</scope>
    <source>
        <strain evidence="8 9">12B1</strain>
    </source>
</reference>
<feature type="domain" description="ABC transporter" evidence="7">
    <location>
        <begin position="426"/>
        <end position="647"/>
    </location>
</feature>
<dbReference type="GO" id="GO:0007031">
    <property type="term" value="P:peroxisome organization"/>
    <property type="evidence" value="ECO:0007669"/>
    <property type="project" value="TreeGrafter"/>
</dbReference>
<evidence type="ECO:0000313" key="8">
    <source>
        <dbReference type="EMBL" id="KAL1521006.1"/>
    </source>
</evidence>
<dbReference type="GO" id="GO:0042760">
    <property type="term" value="P:very long-chain fatty acid catabolic process"/>
    <property type="evidence" value="ECO:0007669"/>
    <property type="project" value="TreeGrafter"/>
</dbReference>
<dbReference type="InterPro" id="IPR011527">
    <property type="entry name" value="ABC1_TM_dom"/>
</dbReference>
<evidence type="ECO:0000256" key="4">
    <source>
        <dbReference type="ARBA" id="ARBA00022989"/>
    </source>
</evidence>
<keyword evidence="4 6" id="KW-1133">Transmembrane helix</keyword>
<organism evidence="8 9">
    <name type="scientific">Prymnesium parvum</name>
    <name type="common">Toxic golden alga</name>
    <dbReference type="NCBI Taxonomy" id="97485"/>
    <lineage>
        <taxon>Eukaryota</taxon>
        <taxon>Haptista</taxon>
        <taxon>Haptophyta</taxon>
        <taxon>Prymnesiophyceae</taxon>
        <taxon>Prymnesiales</taxon>
        <taxon>Prymnesiaceae</taxon>
        <taxon>Prymnesium</taxon>
    </lineage>
</organism>
<dbReference type="Gene3D" id="3.40.50.300">
    <property type="entry name" value="P-loop containing nucleotide triphosphate hydrolases"/>
    <property type="match status" value="1"/>
</dbReference>
<dbReference type="EMBL" id="JBGBPQ010000008">
    <property type="protein sequence ID" value="KAL1521006.1"/>
    <property type="molecule type" value="Genomic_DNA"/>
</dbReference>
<dbReference type="AlphaFoldDB" id="A0AB34JHY1"/>
<dbReference type="PROSITE" id="PS50893">
    <property type="entry name" value="ABC_TRANSPORTER_2"/>
    <property type="match status" value="1"/>
</dbReference>
<name>A0AB34JHY1_PRYPA</name>
<dbReference type="GO" id="GO:0006635">
    <property type="term" value="P:fatty acid beta-oxidation"/>
    <property type="evidence" value="ECO:0007669"/>
    <property type="project" value="TreeGrafter"/>
</dbReference>
<keyword evidence="5 6" id="KW-0472">Membrane</keyword>
<dbReference type="InterPro" id="IPR003439">
    <property type="entry name" value="ABC_transporter-like_ATP-bd"/>
</dbReference>
<sequence length="649" mass="68908">MGRGVAGAMLRVWAAEPKGRLLLAAWATTFVGVTVRTIVVRRRARRRLLCQPPPPAAAGAAAASAPSPLRRVLSLAIPSRTSRPVLYGAALSLSIGLRLALSIKMSQEIGSLGAMLSRRQWAALYRRQLTYALYAVPAALFHALMKYASSGMALSMRDHLTRQLHARYEAAGSLPLALAAAEDGVQMGTADLAACCSSLVSLFEGLFKPTFEVLLLSAKLASMMGLKQLLHCYAFFAAAGAWTRLVGPSFETMSVAAQAAEGELLAHRSRLHAYAEEVTMLRGAPLERQLMDEAADSILLRTRRLHFQRFLSEALDGYVLRYLGILAAFTAMLPAVVDASAGRSSASDEPTEYFLTCLHLLVNVGMALKDLVLSHKAAASTRGLATRVVTLLDALEAATPPLPPPPPSAAPPLSAIASPPHAPLLLRVHSLSIATPAGGRVLHSLDLQLGAGQRLLLCGANGSGKSSLFRVLSGVWPAASGEAEWLVPPSDRLVLPQRPYLVPAASARLNLLYPTHPASAPRRAEGELLAALAAVGLAGLPLDVAGACEGLSPGEQQRLCLARLLLRAPAVALLDEPCAAVDPSFEMKFFEECARRQMTLITVSHRREAAVHFTHKLRLDGAGGATLRVIDSNKGDDSSASDDFVHAES</sequence>
<dbReference type="GO" id="GO:0005778">
    <property type="term" value="C:peroxisomal membrane"/>
    <property type="evidence" value="ECO:0007669"/>
    <property type="project" value="TreeGrafter"/>
</dbReference>
<gene>
    <name evidence="8" type="ORF">AB1Y20_022563</name>
</gene>